<protein>
    <submittedName>
        <fullName evidence="1">Uncharacterized protein</fullName>
    </submittedName>
</protein>
<dbReference type="PANTHER" id="PTHR33526:SF13">
    <property type="entry name" value="TYROSINE-PROTEIN PHOSPHATASE 3-LIKE"/>
    <property type="match status" value="1"/>
</dbReference>
<dbReference type="InterPro" id="IPR016972">
    <property type="entry name" value="UCP031279"/>
</dbReference>
<evidence type="ECO:0000313" key="2">
    <source>
        <dbReference type="Proteomes" id="UP001190926"/>
    </source>
</evidence>
<dbReference type="PANTHER" id="PTHR33526">
    <property type="entry name" value="OS07G0123800 PROTEIN"/>
    <property type="match status" value="1"/>
</dbReference>
<reference evidence="1 2" key="1">
    <citation type="journal article" date="2021" name="Nat. Commun.">
        <title>Incipient diploidization of the medicinal plant Perilla within 10,000 years.</title>
        <authorList>
            <person name="Zhang Y."/>
            <person name="Shen Q."/>
            <person name="Leng L."/>
            <person name="Zhang D."/>
            <person name="Chen S."/>
            <person name="Shi Y."/>
            <person name="Ning Z."/>
            <person name="Chen S."/>
        </authorList>
    </citation>
    <scope>NUCLEOTIDE SEQUENCE [LARGE SCALE GENOMIC DNA]</scope>
    <source>
        <strain evidence="2">cv. PC099</strain>
    </source>
</reference>
<accession>A0AAD4P071</accession>
<keyword evidence="2" id="KW-1185">Reference proteome</keyword>
<dbReference type="AlphaFoldDB" id="A0AAD4P071"/>
<sequence length="163" mass="18123">MKSKASQQNRFLRIITVPVRALSRARDFYVRSLSDYADRMNYGTAMPIPVTSQVTALPKSFSVSSARSHEFEDMVRASSTRTMGDRVDIDSYIKQQMRMNAGPPPAGPRAMPPRSTSVAMGRIDEDGPAYFGDDNGGLISTRNEIKYPRSRSHAVSARRLSAF</sequence>
<dbReference type="Proteomes" id="UP001190926">
    <property type="component" value="Unassembled WGS sequence"/>
</dbReference>
<dbReference type="PIRSF" id="PIRSF031279">
    <property type="entry name" value="UCP031279"/>
    <property type="match status" value="1"/>
</dbReference>
<proteinExistence type="predicted"/>
<evidence type="ECO:0000313" key="1">
    <source>
        <dbReference type="EMBL" id="KAH6822128.1"/>
    </source>
</evidence>
<comment type="caution">
    <text evidence="1">The sequence shown here is derived from an EMBL/GenBank/DDBJ whole genome shotgun (WGS) entry which is preliminary data.</text>
</comment>
<name>A0AAD4P071_PERFH</name>
<gene>
    <name evidence="1" type="ORF">C2S53_014066</name>
</gene>
<organism evidence="1 2">
    <name type="scientific">Perilla frutescens var. hirtella</name>
    <name type="common">Perilla citriodora</name>
    <name type="synonym">Perilla setoyensis</name>
    <dbReference type="NCBI Taxonomy" id="608512"/>
    <lineage>
        <taxon>Eukaryota</taxon>
        <taxon>Viridiplantae</taxon>
        <taxon>Streptophyta</taxon>
        <taxon>Embryophyta</taxon>
        <taxon>Tracheophyta</taxon>
        <taxon>Spermatophyta</taxon>
        <taxon>Magnoliopsida</taxon>
        <taxon>eudicotyledons</taxon>
        <taxon>Gunneridae</taxon>
        <taxon>Pentapetalae</taxon>
        <taxon>asterids</taxon>
        <taxon>lamiids</taxon>
        <taxon>Lamiales</taxon>
        <taxon>Lamiaceae</taxon>
        <taxon>Nepetoideae</taxon>
        <taxon>Elsholtzieae</taxon>
        <taxon>Perilla</taxon>
    </lineage>
</organism>
<dbReference type="EMBL" id="SDAM02001607">
    <property type="protein sequence ID" value="KAH6822128.1"/>
    <property type="molecule type" value="Genomic_DNA"/>
</dbReference>